<dbReference type="RefSeq" id="XP_024698854.1">
    <property type="nucleotide sequence ID" value="XM_024853788.1"/>
</dbReference>
<feature type="region of interest" description="Disordered" evidence="1">
    <location>
        <begin position="436"/>
        <end position="634"/>
    </location>
</feature>
<proteinExistence type="predicted"/>
<protein>
    <submittedName>
        <fullName evidence="2">Uncharacterized protein</fullName>
    </submittedName>
</protein>
<reference evidence="2 3" key="1">
    <citation type="submission" date="2016-12" db="EMBL/GenBank/DDBJ databases">
        <title>The genomes of Aspergillus section Nigri reveals drivers in fungal speciation.</title>
        <authorList>
            <consortium name="DOE Joint Genome Institute"/>
            <person name="Vesth T.C."/>
            <person name="Nybo J."/>
            <person name="Theobald S."/>
            <person name="Brandl J."/>
            <person name="Frisvad J.C."/>
            <person name="Nielsen K.F."/>
            <person name="Lyhne E.K."/>
            <person name="Kogle M.E."/>
            <person name="Kuo A."/>
            <person name="Riley R."/>
            <person name="Clum A."/>
            <person name="Nolan M."/>
            <person name="Lipzen A."/>
            <person name="Salamov A."/>
            <person name="Henrissat B."/>
            <person name="Wiebenga A."/>
            <person name="De Vries R.P."/>
            <person name="Grigoriev I.V."/>
            <person name="Mortensen U.H."/>
            <person name="Andersen M.R."/>
            <person name="Baker S.E."/>
        </authorList>
    </citation>
    <scope>NUCLEOTIDE SEQUENCE [LARGE SCALE GENOMIC DNA]</scope>
    <source>
        <strain evidence="2 3">IBT 23096</strain>
    </source>
</reference>
<evidence type="ECO:0000313" key="2">
    <source>
        <dbReference type="EMBL" id="PLB43552.1"/>
    </source>
</evidence>
<feature type="region of interest" description="Disordered" evidence="1">
    <location>
        <begin position="354"/>
        <end position="389"/>
    </location>
</feature>
<feature type="compositionally biased region" description="Low complexity" evidence="1">
    <location>
        <begin position="410"/>
        <end position="420"/>
    </location>
</feature>
<evidence type="ECO:0000313" key="3">
    <source>
        <dbReference type="Proteomes" id="UP000234275"/>
    </source>
</evidence>
<dbReference type="GeneID" id="36561486"/>
<sequence>MRLRSSIRPPKRFNSEDYEAPFSQVSLRRPQKDIERPPIIEFNPNLPPAAFPTLDKPRVPGSNDGNIDTPQDDLDSEVDFDDITFAEIENLKASNGPLNPIYVRNMNLMANAGRPSSHTDHDVEDTAWGSIFDDFDQEFPLASESMTLPPILTQWPQPGTDPLLTMPNKPAPLIPDPEWSDMPISLRVEIFSNLLESLSWPQACNQLGLNVQDQIQLQKKWAERDKQVDDEDELLAEMRAQQLRESMRVDNSSPNHDLKSLQTRMQEIGDDAISRLRRRPQAKHLMCNTDDIAIARRFLDKQGLNPRLIGEWSNSIPVVEGYKEGENDNHWMAGTFEWTLEPFGIRISESPFGSTPARDNAATWNESTESTPSRTSVIDSFGTEPSVSPIDTVRRRSGVVNPAPRWINDPTSSSWRPSPSSALVNLSIGTERAAQIHPARSVRQNPPQDCVSENPTPTVGDAATDTPDTRTALAPAPAPIPKPASTSSQKPVRRTLGGNWSYLSAAPNPNLRRTSTRRPRKRPDEVKSGARKENPRADRGSIEQRCAAPQPGESFLPRARPKLTRTLSDPSSSIPTTYRGLPTFNTETSEAALPVLPENRREEADDMTTTPPTSDTRPTAQTSESEVANGAMELDETELYEMELDELDEMDEVVLVPSGPSA</sequence>
<feature type="region of interest" description="Disordered" evidence="1">
    <location>
        <begin position="401"/>
        <end position="420"/>
    </location>
</feature>
<comment type="caution">
    <text evidence="2">The sequence shown here is derived from an EMBL/GenBank/DDBJ whole genome shotgun (WGS) entry which is preliminary data.</text>
</comment>
<dbReference type="STRING" id="1392250.A0A2I2FSF3"/>
<dbReference type="AlphaFoldDB" id="A0A2I2FSF3"/>
<dbReference type="OrthoDB" id="5378502at2759"/>
<feature type="compositionally biased region" description="Low complexity" evidence="1">
    <location>
        <begin position="607"/>
        <end position="619"/>
    </location>
</feature>
<feature type="compositionally biased region" description="Basic residues" evidence="1">
    <location>
        <begin position="1"/>
        <end position="11"/>
    </location>
</feature>
<feature type="compositionally biased region" description="Polar residues" evidence="1">
    <location>
        <begin position="362"/>
        <end position="386"/>
    </location>
</feature>
<accession>A0A2I2FSF3</accession>
<feature type="compositionally biased region" description="Basic and acidic residues" evidence="1">
    <location>
        <begin position="522"/>
        <end position="542"/>
    </location>
</feature>
<feature type="compositionally biased region" description="Polar residues" evidence="1">
    <location>
        <begin position="565"/>
        <end position="576"/>
    </location>
</feature>
<dbReference type="EMBL" id="MSFO01000010">
    <property type="protein sequence ID" value="PLB43552.1"/>
    <property type="molecule type" value="Genomic_DNA"/>
</dbReference>
<dbReference type="VEuPathDB" id="FungiDB:P170DRAFT_480522"/>
<keyword evidence="3" id="KW-1185">Reference proteome</keyword>
<feature type="compositionally biased region" description="Low complexity" evidence="1">
    <location>
        <begin position="461"/>
        <end position="475"/>
    </location>
</feature>
<feature type="region of interest" description="Disordered" evidence="1">
    <location>
        <begin position="1"/>
        <end position="75"/>
    </location>
</feature>
<evidence type="ECO:0000256" key="1">
    <source>
        <dbReference type="SAM" id="MobiDB-lite"/>
    </source>
</evidence>
<gene>
    <name evidence="2" type="ORF">P170DRAFT_480522</name>
</gene>
<name>A0A2I2FSF3_9EURO</name>
<organism evidence="2 3">
    <name type="scientific">Aspergillus steynii IBT 23096</name>
    <dbReference type="NCBI Taxonomy" id="1392250"/>
    <lineage>
        <taxon>Eukaryota</taxon>
        <taxon>Fungi</taxon>
        <taxon>Dikarya</taxon>
        <taxon>Ascomycota</taxon>
        <taxon>Pezizomycotina</taxon>
        <taxon>Eurotiomycetes</taxon>
        <taxon>Eurotiomycetidae</taxon>
        <taxon>Eurotiales</taxon>
        <taxon>Aspergillaceae</taxon>
        <taxon>Aspergillus</taxon>
        <taxon>Aspergillus subgen. Circumdati</taxon>
    </lineage>
</organism>
<dbReference type="Proteomes" id="UP000234275">
    <property type="component" value="Unassembled WGS sequence"/>
</dbReference>
<feature type="compositionally biased region" description="Polar residues" evidence="1">
    <location>
        <begin position="442"/>
        <end position="457"/>
    </location>
</feature>